<dbReference type="PRINTS" id="PR00419">
    <property type="entry name" value="ADXRDTASE"/>
</dbReference>
<dbReference type="GO" id="GO:0050660">
    <property type="term" value="F:flavin adenine dinucleotide binding"/>
    <property type="evidence" value="ECO:0007669"/>
    <property type="project" value="InterPro"/>
</dbReference>
<accession>A0A4P9ZG32</accession>
<dbReference type="GO" id="GO:0050661">
    <property type="term" value="F:NADP binding"/>
    <property type="evidence" value="ECO:0007669"/>
    <property type="project" value="InterPro"/>
</dbReference>
<dbReference type="InterPro" id="IPR050346">
    <property type="entry name" value="FMO-like"/>
</dbReference>
<dbReference type="InterPro" id="IPR020946">
    <property type="entry name" value="Flavin_mOase-like"/>
</dbReference>
<dbReference type="Proteomes" id="UP000268321">
    <property type="component" value="Unassembled WGS sequence"/>
</dbReference>
<evidence type="ECO:0000256" key="1">
    <source>
        <dbReference type="ARBA" id="ARBA00009183"/>
    </source>
</evidence>
<comment type="similarity">
    <text evidence="1">Belongs to the FMO family.</text>
</comment>
<dbReference type="EMBL" id="ML004436">
    <property type="protein sequence ID" value="RKP31905.1"/>
    <property type="molecule type" value="Genomic_DNA"/>
</dbReference>
<keyword evidence="7" id="KW-1185">Reference proteome</keyword>
<dbReference type="PIRSF" id="PIRSF000332">
    <property type="entry name" value="FMO"/>
    <property type="match status" value="1"/>
</dbReference>
<evidence type="ECO:0000256" key="4">
    <source>
        <dbReference type="ARBA" id="ARBA00022857"/>
    </source>
</evidence>
<keyword evidence="4" id="KW-0521">NADP</keyword>
<protein>
    <submittedName>
        <fullName evidence="6">Nucleotide-binding domain-containing protein</fullName>
    </submittedName>
</protein>
<dbReference type="Pfam" id="PF00743">
    <property type="entry name" value="FMO-like"/>
    <property type="match status" value="2"/>
</dbReference>
<proteinExistence type="inferred from homology"/>
<organism evidence="6 7">
    <name type="scientific">Metschnikowia bicuspidata</name>
    <dbReference type="NCBI Taxonomy" id="27322"/>
    <lineage>
        <taxon>Eukaryota</taxon>
        <taxon>Fungi</taxon>
        <taxon>Dikarya</taxon>
        <taxon>Ascomycota</taxon>
        <taxon>Saccharomycotina</taxon>
        <taxon>Pichiomycetes</taxon>
        <taxon>Metschnikowiaceae</taxon>
        <taxon>Metschnikowia</taxon>
    </lineage>
</organism>
<evidence type="ECO:0000313" key="6">
    <source>
        <dbReference type="EMBL" id="RKP31905.1"/>
    </source>
</evidence>
<evidence type="ECO:0000256" key="3">
    <source>
        <dbReference type="ARBA" id="ARBA00022827"/>
    </source>
</evidence>
<sequence length="325" mass="36107">MTALNRIAILGAGPSGLAAAKALKMETAGLDVDVYERKSSIGGVWCYDPDLKAAVFLPCLPLIRTEQTCLEKRGSARVLDRGVNNLVSMESRQNRFDAVIVANGHNELPYIPDVPGLRKWNLADRDSVTHSKFYVDAKPYREKNVLVVGNYASGGALATQIGVVASTVHVSTTAESLPESKVEHIRYHRVVHKYDVATRCATFQGGDTVSNLDYIVFCTGYLYSLPFLEEFLPGIADGKFVKDLYRHIFYTRDPTLAFVGLDKFVSPFPYSESQGAVIASMFSGKIQFPDGRFLQSAYAAELFSRQYPKEFYNLSNIDYTYCNDL</sequence>
<dbReference type="GO" id="GO:0004499">
    <property type="term" value="F:N,N-dimethylaniline monooxygenase activity"/>
    <property type="evidence" value="ECO:0007669"/>
    <property type="project" value="InterPro"/>
</dbReference>
<dbReference type="InterPro" id="IPR036188">
    <property type="entry name" value="FAD/NAD-bd_sf"/>
</dbReference>
<evidence type="ECO:0000256" key="2">
    <source>
        <dbReference type="ARBA" id="ARBA00022630"/>
    </source>
</evidence>
<dbReference type="InterPro" id="IPR000960">
    <property type="entry name" value="Flavin_mOase"/>
</dbReference>
<dbReference type="Gene3D" id="3.50.50.60">
    <property type="entry name" value="FAD/NAD(P)-binding domain"/>
    <property type="match status" value="3"/>
</dbReference>
<dbReference type="PANTHER" id="PTHR23023">
    <property type="entry name" value="DIMETHYLANILINE MONOOXYGENASE"/>
    <property type="match status" value="1"/>
</dbReference>
<name>A0A4P9ZG32_9ASCO</name>
<reference evidence="7" key="1">
    <citation type="journal article" date="2018" name="Nat. Microbiol.">
        <title>Leveraging single-cell genomics to expand the fungal tree of life.</title>
        <authorList>
            <person name="Ahrendt S.R."/>
            <person name="Quandt C.A."/>
            <person name="Ciobanu D."/>
            <person name="Clum A."/>
            <person name="Salamov A."/>
            <person name="Andreopoulos B."/>
            <person name="Cheng J.F."/>
            <person name="Woyke T."/>
            <person name="Pelin A."/>
            <person name="Henrissat B."/>
            <person name="Reynolds N.K."/>
            <person name="Benny G.L."/>
            <person name="Smith M.E."/>
            <person name="James T.Y."/>
            <person name="Grigoriev I.V."/>
        </authorList>
    </citation>
    <scope>NUCLEOTIDE SEQUENCE [LARGE SCALE GENOMIC DNA]</scope>
    <source>
        <strain evidence="7">Baker2002</strain>
    </source>
</reference>
<dbReference type="SUPFAM" id="SSF51905">
    <property type="entry name" value="FAD/NAD(P)-binding domain"/>
    <property type="match status" value="2"/>
</dbReference>
<gene>
    <name evidence="6" type="ORF">METBISCDRAFT_21999</name>
</gene>
<dbReference type="AlphaFoldDB" id="A0A4P9ZG32"/>
<evidence type="ECO:0000256" key="5">
    <source>
        <dbReference type="ARBA" id="ARBA00023002"/>
    </source>
</evidence>
<dbReference type="OrthoDB" id="66881at2759"/>
<evidence type="ECO:0000313" key="7">
    <source>
        <dbReference type="Proteomes" id="UP000268321"/>
    </source>
</evidence>
<keyword evidence="5" id="KW-0560">Oxidoreductase</keyword>
<dbReference type="Pfam" id="PF13450">
    <property type="entry name" value="NAD_binding_8"/>
    <property type="match status" value="1"/>
</dbReference>
<keyword evidence="2" id="KW-0285">Flavoprotein</keyword>
<keyword evidence="3" id="KW-0274">FAD</keyword>